<name>A0ACB9K6U1_9ASTR</name>
<proteinExistence type="predicted"/>
<evidence type="ECO:0000313" key="2">
    <source>
        <dbReference type="Proteomes" id="UP001056120"/>
    </source>
</evidence>
<reference evidence="2" key="1">
    <citation type="journal article" date="2022" name="Mol. Ecol. Resour.">
        <title>The genomes of chicory, endive, great burdock and yacon provide insights into Asteraceae palaeo-polyploidization history and plant inulin production.</title>
        <authorList>
            <person name="Fan W."/>
            <person name="Wang S."/>
            <person name="Wang H."/>
            <person name="Wang A."/>
            <person name="Jiang F."/>
            <person name="Liu H."/>
            <person name="Zhao H."/>
            <person name="Xu D."/>
            <person name="Zhang Y."/>
        </authorList>
    </citation>
    <scope>NUCLEOTIDE SEQUENCE [LARGE SCALE GENOMIC DNA]</scope>
    <source>
        <strain evidence="2">cv. Yunnan</strain>
    </source>
</reference>
<organism evidence="1 2">
    <name type="scientific">Smallanthus sonchifolius</name>
    <dbReference type="NCBI Taxonomy" id="185202"/>
    <lineage>
        <taxon>Eukaryota</taxon>
        <taxon>Viridiplantae</taxon>
        <taxon>Streptophyta</taxon>
        <taxon>Embryophyta</taxon>
        <taxon>Tracheophyta</taxon>
        <taxon>Spermatophyta</taxon>
        <taxon>Magnoliopsida</taxon>
        <taxon>eudicotyledons</taxon>
        <taxon>Gunneridae</taxon>
        <taxon>Pentapetalae</taxon>
        <taxon>asterids</taxon>
        <taxon>campanulids</taxon>
        <taxon>Asterales</taxon>
        <taxon>Asteraceae</taxon>
        <taxon>Asteroideae</taxon>
        <taxon>Heliantheae alliance</taxon>
        <taxon>Millerieae</taxon>
        <taxon>Smallanthus</taxon>
    </lineage>
</organism>
<keyword evidence="2" id="KW-1185">Reference proteome</keyword>
<dbReference type="EMBL" id="CM042018">
    <property type="protein sequence ID" value="KAI3827900.1"/>
    <property type="molecule type" value="Genomic_DNA"/>
</dbReference>
<accession>A0ACB9K6U1</accession>
<sequence>MEAIPSRYLHVHRRRLGFLGTLQLESTSATTVSIDSPLTDLQMYKDRFKDLGAPCQQQTTEKQKIIVELKSKTNTDNLVLATDTRIRTIMQNSKQQLHRKAYNSNIFCNQQHNIGNLLQSARLLFYGHTFCKSATPKTKGDSRL</sequence>
<comment type="caution">
    <text evidence="1">The sequence shown here is derived from an EMBL/GenBank/DDBJ whole genome shotgun (WGS) entry which is preliminary data.</text>
</comment>
<gene>
    <name evidence="1" type="ORF">L1987_01989</name>
</gene>
<reference evidence="1 2" key="2">
    <citation type="journal article" date="2022" name="Mol. Ecol. Resour.">
        <title>The genomes of chicory, endive, great burdock and yacon provide insights into Asteraceae paleo-polyploidization history and plant inulin production.</title>
        <authorList>
            <person name="Fan W."/>
            <person name="Wang S."/>
            <person name="Wang H."/>
            <person name="Wang A."/>
            <person name="Jiang F."/>
            <person name="Liu H."/>
            <person name="Zhao H."/>
            <person name="Xu D."/>
            <person name="Zhang Y."/>
        </authorList>
    </citation>
    <scope>NUCLEOTIDE SEQUENCE [LARGE SCALE GENOMIC DNA]</scope>
    <source>
        <strain evidence="2">cv. Yunnan</strain>
        <tissue evidence="1">Leaves</tissue>
    </source>
</reference>
<evidence type="ECO:0000313" key="1">
    <source>
        <dbReference type="EMBL" id="KAI3827900.1"/>
    </source>
</evidence>
<dbReference type="Proteomes" id="UP001056120">
    <property type="component" value="Linkage Group LG01"/>
</dbReference>
<protein>
    <submittedName>
        <fullName evidence="1">Uncharacterized protein</fullName>
    </submittedName>
</protein>